<dbReference type="AlphaFoldDB" id="A0A6J5V2X1"/>
<dbReference type="EMBL" id="CAEKKB010000006">
    <property type="protein sequence ID" value="CAB4313814.1"/>
    <property type="molecule type" value="Genomic_DNA"/>
</dbReference>
<dbReference type="Proteomes" id="UP000507245">
    <property type="component" value="Unassembled WGS sequence"/>
</dbReference>
<reference evidence="2 4" key="2">
    <citation type="submission" date="2020-05" db="EMBL/GenBank/DDBJ databases">
        <authorList>
            <person name="Campoy J."/>
            <person name="Schneeberger K."/>
            <person name="Spophaly S."/>
        </authorList>
    </citation>
    <scope>NUCLEOTIDE SEQUENCE [LARGE SCALE GENOMIC DNA]</scope>
    <source>
        <strain evidence="2">PruArmRojPasFocal</strain>
    </source>
</reference>
<feature type="compositionally biased region" description="Basic and acidic residues" evidence="1">
    <location>
        <begin position="1"/>
        <end position="18"/>
    </location>
</feature>
<proteinExistence type="predicted"/>
<protein>
    <submittedName>
        <fullName evidence="2">Uncharacterized protein</fullName>
    </submittedName>
</protein>
<evidence type="ECO:0000313" key="2">
    <source>
        <dbReference type="EMBL" id="CAB4283299.1"/>
    </source>
</evidence>
<dbReference type="EMBL" id="CAEKDK010000006">
    <property type="protein sequence ID" value="CAB4283299.1"/>
    <property type="molecule type" value="Genomic_DNA"/>
</dbReference>
<evidence type="ECO:0000313" key="4">
    <source>
        <dbReference type="Proteomes" id="UP000507222"/>
    </source>
</evidence>
<keyword evidence="5" id="KW-1185">Reference proteome</keyword>
<evidence type="ECO:0000256" key="1">
    <source>
        <dbReference type="SAM" id="MobiDB-lite"/>
    </source>
</evidence>
<feature type="region of interest" description="Disordered" evidence="1">
    <location>
        <begin position="1"/>
        <end position="62"/>
    </location>
</feature>
<sequence>MKPQNKENKTPTKGESRPPTKKGRTGADSLHKEIHKQQVSGSPPPKKGSAAQRGGLGFFYRE</sequence>
<evidence type="ECO:0000313" key="3">
    <source>
        <dbReference type="EMBL" id="CAB4313814.1"/>
    </source>
</evidence>
<evidence type="ECO:0000313" key="5">
    <source>
        <dbReference type="Proteomes" id="UP000507245"/>
    </source>
</evidence>
<name>A0A6J5V2X1_PRUAR</name>
<dbReference type="Proteomes" id="UP000507222">
    <property type="component" value="Unassembled WGS sequence"/>
</dbReference>
<organism evidence="2 4">
    <name type="scientific">Prunus armeniaca</name>
    <name type="common">Apricot</name>
    <name type="synonym">Armeniaca vulgaris</name>
    <dbReference type="NCBI Taxonomy" id="36596"/>
    <lineage>
        <taxon>Eukaryota</taxon>
        <taxon>Viridiplantae</taxon>
        <taxon>Streptophyta</taxon>
        <taxon>Embryophyta</taxon>
        <taxon>Tracheophyta</taxon>
        <taxon>Spermatophyta</taxon>
        <taxon>Magnoliopsida</taxon>
        <taxon>eudicotyledons</taxon>
        <taxon>Gunneridae</taxon>
        <taxon>Pentapetalae</taxon>
        <taxon>rosids</taxon>
        <taxon>fabids</taxon>
        <taxon>Rosales</taxon>
        <taxon>Rosaceae</taxon>
        <taxon>Amygdaloideae</taxon>
        <taxon>Amygdaleae</taxon>
        <taxon>Prunus</taxon>
    </lineage>
</organism>
<gene>
    <name evidence="2" type="ORF">CURHAP_LOCUS37590</name>
    <name evidence="3" type="ORF">ORAREDHAP_LOCUS37334</name>
</gene>
<accession>A0A6J5V2X1</accession>
<reference evidence="5" key="1">
    <citation type="journal article" date="2020" name="Genome Biol.">
        <title>Gamete binning: chromosome-level and haplotype-resolved genome assembly enabled by high-throughput single-cell sequencing of gamete genomes.</title>
        <authorList>
            <person name="Campoy J.A."/>
            <person name="Sun H."/>
            <person name="Goel M."/>
            <person name="Jiao W.-B."/>
            <person name="Folz-Donahue K."/>
            <person name="Wang N."/>
            <person name="Rubio M."/>
            <person name="Liu C."/>
            <person name="Kukat C."/>
            <person name="Ruiz D."/>
            <person name="Huettel B."/>
            <person name="Schneeberger K."/>
        </authorList>
    </citation>
    <scope>NUCLEOTIDE SEQUENCE [LARGE SCALE GENOMIC DNA]</scope>
    <source>
        <strain evidence="5">cv. Rojo Pasion</strain>
    </source>
</reference>